<feature type="signal peptide" evidence="9">
    <location>
        <begin position="1"/>
        <end position="20"/>
    </location>
</feature>
<evidence type="ECO:0000256" key="4">
    <source>
        <dbReference type="ARBA" id="ARBA00022801"/>
    </source>
</evidence>
<keyword evidence="2 7" id="KW-0645">Protease</keyword>
<evidence type="ECO:0000256" key="1">
    <source>
        <dbReference type="ARBA" id="ARBA00006040"/>
    </source>
</evidence>
<evidence type="ECO:0000259" key="10">
    <source>
        <dbReference type="Pfam" id="PF01432"/>
    </source>
</evidence>
<dbReference type="PANTHER" id="PTHR43660:SF1">
    <property type="entry name" value="DIPEPTIDYL CARBOXYPEPTIDASE"/>
    <property type="match status" value="1"/>
</dbReference>
<dbReference type="Gene3D" id="3.40.390.10">
    <property type="entry name" value="Collagenase (Catalytic Domain)"/>
    <property type="match status" value="1"/>
</dbReference>
<comment type="cofactor">
    <cofactor evidence="7">
        <name>Zn(2+)</name>
        <dbReference type="ChEBI" id="CHEBI:29105"/>
    </cofactor>
    <text evidence="7">Binds 1 zinc ion.</text>
</comment>
<dbReference type="SUPFAM" id="SSF55486">
    <property type="entry name" value="Metalloproteases ('zincins'), catalytic domain"/>
    <property type="match status" value="1"/>
</dbReference>
<dbReference type="InterPro" id="IPR045090">
    <property type="entry name" value="Pept_M3A_M3B"/>
</dbReference>
<reference evidence="11 12" key="1">
    <citation type="submission" date="2014-06" db="EMBL/GenBank/DDBJ databases">
        <title>Draft genome sequence of Idiomarina sp. MCCC 1A10513.</title>
        <authorList>
            <person name="Du J."/>
            <person name="Lai Q."/>
            <person name="Shao Z."/>
        </authorList>
    </citation>
    <scope>NUCLEOTIDE SEQUENCE [LARGE SCALE GENOMIC DNA]</scope>
    <source>
        <strain evidence="11 12">MCCC 1A10513</strain>
    </source>
</reference>
<dbReference type="GO" id="GO:0004222">
    <property type="term" value="F:metalloendopeptidase activity"/>
    <property type="evidence" value="ECO:0007669"/>
    <property type="project" value="InterPro"/>
</dbReference>
<name>A0A094J8F0_9GAMM</name>
<dbReference type="Pfam" id="PF01432">
    <property type="entry name" value="Peptidase_M3"/>
    <property type="match status" value="1"/>
</dbReference>
<dbReference type="InterPro" id="IPR001567">
    <property type="entry name" value="Pept_M3A_M3B_dom"/>
</dbReference>
<dbReference type="GO" id="GO:0005829">
    <property type="term" value="C:cytosol"/>
    <property type="evidence" value="ECO:0007669"/>
    <property type="project" value="UniProtKB-ARBA"/>
</dbReference>
<dbReference type="CDD" id="cd06456">
    <property type="entry name" value="M3A_DCP"/>
    <property type="match status" value="1"/>
</dbReference>
<gene>
    <name evidence="11" type="ORF">IDAT_06435</name>
</gene>
<dbReference type="Proteomes" id="UP000053718">
    <property type="component" value="Unassembled WGS sequence"/>
</dbReference>
<feature type="compositionally biased region" description="Low complexity" evidence="8">
    <location>
        <begin position="25"/>
        <end position="43"/>
    </location>
</feature>
<dbReference type="Gene3D" id="1.10.1370.10">
    <property type="entry name" value="Neurolysin, domain 3"/>
    <property type="match status" value="1"/>
</dbReference>
<dbReference type="GO" id="GO:0004180">
    <property type="term" value="F:carboxypeptidase activity"/>
    <property type="evidence" value="ECO:0007669"/>
    <property type="project" value="UniProtKB-KW"/>
</dbReference>
<evidence type="ECO:0000256" key="3">
    <source>
        <dbReference type="ARBA" id="ARBA00022723"/>
    </source>
</evidence>
<dbReference type="EMBL" id="JPIN01000006">
    <property type="protein sequence ID" value="KFZ28836.1"/>
    <property type="molecule type" value="Genomic_DNA"/>
</dbReference>
<evidence type="ECO:0000256" key="2">
    <source>
        <dbReference type="ARBA" id="ARBA00022670"/>
    </source>
</evidence>
<evidence type="ECO:0000313" key="11">
    <source>
        <dbReference type="EMBL" id="KFZ28836.1"/>
    </source>
</evidence>
<dbReference type="GO" id="GO:0006508">
    <property type="term" value="P:proteolysis"/>
    <property type="evidence" value="ECO:0007669"/>
    <property type="project" value="UniProtKB-KW"/>
</dbReference>
<keyword evidence="9" id="KW-0732">Signal</keyword>
<keyword evidence="11" id="KW-0121">Carboxypeptidase</keyword>
<organism evidence="11 12">
    <name type="scientific">Pseudidiomarina atlantica</name>
    <dbReference type="NCBI Taxonomy" id="1517416"/>
    <lineage>
        <taxon>Bacteria</taxon>
        <taxon>Pseudomonadati</taxon>
        <taxon>Pseudomonadota</taxon>
        <taxon>Gammaproteobacteria</taxon>
        <taxon>Alteromonadales</taxon>
        <taxon>Idiomarinaceae</taxon>
        <taxon>Pseudidiomarina</taxon>
    </lineage>
</organism>
<dbReference type="FunFam" id="3.40.390.10:FF:000009">
    <property type="entry name" value="Oligopeptidase A"/>
    <property type="match status" value="1"/>
</dbReference>
<evidence type="ECO:0000256" key="9">
    <source>
        <dbReference type="SAM" id="SignalP"/>
    </source>
</evidence>
<keyword evidence="12" id="KW-1185">Reference proteome</keyword>
<feature type="region of interest" description="Disordered" evidence="8">
    <location>
        <begin position="24"/>
        <end position="51"/>
    </location>
</feature>
<protein>
    <submittedName>
        <fullName evidence="11">Dipeptidyl carboxypeptidase II</fullName>
    </submittedName>
</protein>
<evidence type="ECO:0000313" key="12">
    <source>
        <dbReference type="Proteomes" id="UP000053718"/>
    </source>
</evidence>
<keyword evidence="5 7" id="KW-0862">Zinc</keyword>
<evidence type="ECO:0000256" key="7">
    <source>
        <dbReference type="RuleBase" id="RU003435"/>
    </source>
</evidence>
<dbReference type="InterPro" id="IPR034005">
    <property type="entry name" value="M3A_DCP"/>
</dbReference>
<dbReference type="RefSeq" id="WP_034732052.1">
    <property type="nucleotide sequence ID" value="NZ_JPIN01000006.1"/>
</dbReference>
<dbReference type="STRING" id="1517416.IDAT_06435"/>
<keyword evidence="4 7" id="KW-0378">Hydrolase</keyword>
<comment type="similarity">
    <text evidence="1 7">Belongs to the peptidase M3 family.</text>
</comment>
<dbReference type="InterPro" id="IPR024079">
    <property type="entry name" value="MetalloPept_cat_dom_sf"/>
</dbReference>
<dbReference type="eggNOG" id="COG0339">
    <property type="taxonomic scope" value="Bacteria"/>
</dbReference>
<proteinExistence type="inferred from homology"/>
<dbReference type="PROSITE" id="PS51257">
    <property type="entry name" value="PROKAR_LIPOPROTEIN"/>
    <property type="match status" value="1"/>
</dbReference>
<dbReference type="AlphaFoldDB" id="A0A094J8F0"/>
<keyword evidence="6 7" id="KW-0482">Metalloprotease</keyword>
<evidence type="ECO:0000256" key="5">
    <source>
        <dbReference type="ARBA" id="ARBA00022833"/>
    </source>
</evidence>
<accession>A0A094J8F0</accession>
<dbReference type="InterPro" id="IPR024077">
    <property type="entry name" value="Neurolysin/TOP_dom2"/>
</dbReference>
<sequence>MRKSLIAVAIGAALTMAACADKEATQSTEQPTEQAAEQTQTAQDSGAEFNQSNPFYAESTLPFHAPDFNAIKFEHYRPALLAGMEEHAAEIQAIASNPEPATFENTIVAMEKSGRLLSRVSAVFGNVAGSAGNDDFTALQVEMAPKFAAHSDSIMLNADLFARVKAIYDARDQFEGEELRLIEDTYKGFVRAGANLNEEQKQRIREINSEMSSVTTEFRNNLMTLVDENLIVVEDKAELAGLSDSQIASLAKTAEAKDMPGKYVITITNTTRQPILQSLENRELREKIWKASALRGTGNTATDNRPLVKKLAQLRAEKAELLGYDNWGSYVLEQSMASTPEAAQKMLRDLVPAVVSNVEGEMAEIQAVIDAEGGDFEVQPWDWAYYAEKVRAEKYAIDSAEVKQYFEFNRVIEDGLFYAMNQLFGITFEKRDDIPTYADDILVYEVKDVDGESLGLFYGDWFTRDGKRGGAWMSSFVSQSHLLGTKPVILNNMNITKAPDGEPTLLSFDEVSTIFHEIGHALHGMFSDVNYPSLAGTSVSRDYVEFPSTFQEDWTINPKVLANMAKHYETGEQIPQELLDKVMAAKNFNMGFDTLEYISAALLDFEYHTLTSEEAQAIDDVNTYEQAALVRNGVNVDAVPPRYRSTFFAHVFAGGYSAGYYAYMWSEVLAADAFKFMQENGGLTLENGQAFRDTILSKGNSKDPMQQYIDFRGQEPTVDALLERRGLTKPSID</sequence>
<keyword evidence="3 7" id="KW-0479">Metal-binding</keyword>
<feature type="domain" description="Peptidase M3A/M3B catalytic" evidence="10">
    <location>
        <begin position="276"/>
        <end position="726"/>
    </location>
</feature>
<comment type="caution">
    <text evidence="11">The sequence shown here is derived from an EMBL/GenBank/DDBJ whole genome shotgun (WGS) entry which is preliminary data.</text>
</comment>
<dbReference type="OrthoDB" id="9773538at2"/>
<dbReference type="GO" id="GO:0046872">
    <property type="term" value="F:metal ion binding"/>
    <property type="evidence" value="ECO:0007669"/>
    <property type="project" value="UniProtKB-UniRule"/>
</dbReference>
<evidence type="ECO:0000256" key="8">
    <source>
        <dbReference type="SAM" id="MobiDB-lite"/>
    </source>
</evidence>
<dbReference type="PANTHER" id="PTHR43660">
    <property type="entry name" value="DIPEPTIDYL CARBOXYPEPTIDASE"/>
    <property type="match status" value="1"/>
</dbReference>
<feature type="chain" id="PRO_5001904980" evidence="9">
    <location>
        <begin position="21"/>
        <end position="733"/>
    </location>
</feature>
<evidence type="ECO:0000256" key="6">
    <source>
        <dbReference type="ARBA" id="ARBA00023049"/>
    </source>
</evidence>